<dbReference type="GO" id="GO:0000289">
    <property type="term" value="P:nuclear-transcribed mRNA poly(A) tail shortening"/>
    <property type="evidence" value="ECO:0007669"/>
    <property type="project" value="UniProtKB-UniRule"/>
</dbReference>
<evidence type="ECO:0000313" key="11">
    <source>
        <dbReference type="EMBL" id="GIY00969.1"/>
    </source>
</evidence>
<name>A0AAV4PXQ0_9ARAC</name>
<evidence type="ECO:0000256" key="5">
    <source>
        <dbReference type="ARBA" id="ARBA00022723"/>
    </source>
</evidence>
<evidence type="ECO:0000256" key="2">
    <source>
        <dbReference type="ARBA" id="ARBA00022490"/>
    </source>
</evidence>
<evidence type="ECO:0000256" key="3">
    <source>
        <dbReference type="ARBA" id="ARBA00022664"/>
    </source>
</evidence>
<keyword evidence="5 9" id="KW-0479">Metal-binding</keyword>
<evidence type="ECO:0000256" key="6">
    <source>
        <dbReference type="ARBA" id="ARBA00022801"/>
    </source>
</evidence>
<comment type="cofactor">
    <cofactor evidence="9">
        <name>a divalent metal cation</name>
        <dbReference type="ChEBI" id="CHEBI:60240"/>
    </cofactor>
    <text evidence="9">Binds 2 metal cations per subunit in the catalytic exonuclease domain.</text>
</comment>
<comment type="activity regulation">
    <text evidence="9">Positively regulated by the regulatory subunit PAN3.</text>
</comment>
<dbReference type="InterPro" id="IPR015943">
    <property type="entry name" value="WD40/YVTN_repeat-like_dom_sf"/>
</dbReference>
<accession>A0AAV4PXQ0</accession>
<dbReference type="GO" id="GO:0005634">
    <property type="term" value="C:nucleus"/>
    <property type="evidence" value="ECO:0007669"/>
    <property type="project" value="UniProtKB-SubCell"/>
</dbReference>
<dbReference type="SMART" id="SM00479">
    <property type="entry name" value="EXOIII"/>
    <property type="match status" value="1"/>
</dbReference>
<evidence type="ECO:0000256" key="1">
    <source>
        <dbReference type="ARBA" id="ARBA00001663"/>
    </source>
</evidence>
<keyword evidence="7 9" id="KW-0269">Exonuclease</keyword>
<evidence type="ECO:0000313" key="12">
    <source>
        <dbReference type="Proteomes" id="UP001054837"/>
    </source>
</evidence>
<organism evidence="11 12">
    <name type="scientific">Caerostris darwini</name>
    <dbReference type="NCBI Taxonomy" id="1538125"/>
    <lineage>
        <taxon>Eukaryota</taxon>
        <taxon>Metazoa</taxon>
        <taxon>Ecdysozoa</taxon>
        <taxon>Arthropoda</taxon>
        <taxon>Chelicerata</taxon>
        <taxon>Arachnida</taxon>
        <taxon>Araneae</taxon>
        <taxon>Araneomorphae</taxon>
        <taxon>Entelegynae</taxon>
        <taxon>Araneoidea</taxon>
        <taxon>Araneidae</taxon>
        <taxon>Caerostris</taxon>
    </lineage>
</organism>
<comment type="subunit">
    <text evidence="9">Forms a heterotrimer with an asymmetric homodimer of the regulatory subunit PAN3 to form the poly(A)-nuclease (PAN) deadenylation complex.</text>
</comment>
<comment type="caution">
    <text evidence="11">The sequence shown here is derived from an EMBL/GenBank/DDBJ whole genome shotgun (WGS) entry which is preliminary data.</text>
</comment>
<dbReference type="Gene3D" id="2.130.10.10">
    <property type="entry name" value="YVTN repeat-like/Quinoprotein amine dehydrogenase"/>
    <property type="match status" value="1"/>
</dbReference>
<dbReference type="Gene3D" id="3.90.70.10">
    <property type="entry name" value="Cysteine proteinases"/>
    <property type="match status" value="1"/>
</dbReference>
<proteinExistence type="inferred from homology"/>
<keyword evidence="6 9" id="KW-0378">Hydrolase</keyword>
<dbReference type="AlphaFoldDB" id="A0AAV4PXQ0"/>
<keyword evidence="2 9" id="KW-0963">Cytoplasm</keyword>
<comment type="domain">
    <text evidence="9">The linker, or PAN3 interaction domain (PID), between the WD40 repeats and the pseudo-UCH domain mediates interaction with PAN3.</text>
</comment>
<keyword evidence="12" id="KW-1185">Reference proteome</keyword>
<dbReference type="InterPro" id="IPR038765">
    <property type="entry name" value="Papain-like_cys_pep_sf"/>
</dbReference>
<dbReference type="GO" id="GO:0006397">
    <property type="term" value="P:mRNA processing"/>
    <property type="evidence" value="ECO:0007669"/>
    <property type="project" value="UniProtKB-KW"/>
</dbReference>
<feature type="binding site" evidence="9">
    <location>
        <position position="960"/>
    </location>
    <ligand>
        <name>a divalent metal cation</name>
        <dbReference type="ChEBI" id="CHEBI:60240"/>
        <note>catalytic</note>
    </ligand>
</feature>
<evidence type="ECO:0000256" key="7">
    <source>
        <dbReference type="ARBA" id="ARBA00022839"/>
    </source>
</evidence>
<dbReference type="GO" id="GO:0010606">
    <property type="term" value="P:positive regulation of cytoplasmic mRNA processing body assembly"/>
    <property type="evidence" value="ECO:0007669"/>
    <property type="project" value="UniProtKB-UniRule"/>
</dbReference>
<dbReference type="HAMAP" id="MF_03182">
    <property type="entry name" value="PAN2"/>
    <property type="match status" value="1"/>
</dbReference>
<dbReference type="InterPro" id="IPR012337">
    <property type="entry name" value="RNaseH-like_sf"/>
</dbReference>
<dbReference type="Proteomes" id="UP001054837">
    <property type="component" value="Unassembled WGS sequence"/>
</dbReference>
<dbReference type="PROSITE" id="PS50235">
    <property type="entry name" value="USP_3"/>
    <property type="match status" value="1"/>
</dbReference>
<dbReference type="GO" id="GO:0046872">
    <property type="term" value="F:metal ion binding"/>
    <property type="evidence" value="ECO:0007669"/>
    <property type="project" value="UniProtKB-KW"/>
</dbReference>
<protein>
    <recommendedName>
        <fullName evidence="9">PAN2-PAN3 deadenylation complex catalytic subunit PAN2</fullName>
        <ecNumber evidence="9">3.1.13.4</ecNumber>
    </recommendedName>
    <alternativeName>
        <fullName evidence="9">PAB1P-dependent poly(A)-specific ribonuclease</fullName>
    </alternativeName>
    <alternativeName>
        <fullName evidence="9">Poly(A)-nuclease deadenylation complex subunit 2</fullName>
        <shortName evidence="9">PAN deadenylation complex subunit 2</shortName>
    </alternativeName>
</protein>
<evidence type="ECO:0000259" key="10">
    <source>
        <dbReference type="PROSITE" id="PS50235"/>
    </source>
</evidence>
<dbReference type="Gene3D" id="3.30.420.10">
    <property type="entry name" value="Ribonuclease H-like superfamily/Ribonuclease H"/>
    <property type="match status" value="1"/>
</dbReference>
<evidence type="ECO:0000256" key="9">
    <source>
        <dbReference type="HAMAP-Rule" id="MF_03182"/>
    </source>
</evidence>
<dbReference type="InterPro" id="IPR028889">
    <property type="entry name" value="USP"/>
</dbReference>
<dbReference type="InterPro" id="IPR030843">
    <property type="entry name" value="PAN2"/>
</dbReference>
<dbReference type="Pfam" id="PF13423">
    <property type="entry name" value="UCH_1"/>
    <property type="match status" value="1"/>
</dbReference>
<comment type="subcellular location">
    <subcellularLocation>
        <location evidence="9">Cytoplasm</location>
        <location evidence="9">P-body</location>
    </subcellularLocation>
    <subcellularLocation>
        <location evidence="9">Nucleus</location>
    </subcellularLocation>
    <text evidence="9">Shuttles between nucleus and cytoplasm.</text>
</comment>
<dbReference type="FunFam" id="2.130.10.10:FF:000421">
    <property type="entry name" value="PAN2-PAN3 deadenylation complex catalytic subunit PAN2"/>
    <property type="match status" value="1"/>
</dbReference>
<dbReference type="InterPro" id="IPR036322">
    <property type="entry name" value="WD40_repeat_dom_sf"/>
</dbReference>
<dbReference type="CDD" id="cd06143">
    <property type="entry name" value="PAN2_exo"/>
    <property type="match status" value="1"/>
</dbReference>
<feature type="domain" description="USP" evidence="10">
    <location>
        <begin position="501"/>
        <end position="905"/>
    </location>
</feature>
<dbReference type="SUPFAM" id="SSF53098">
    <property type="entry name" value="Ribonuclease H-like"/>
    <property type="match status" value="1"/>
</dbReference>
<evidence type="ECO:0000256" key="8">
    <source>
        <dbReference type="ARBA" id="ARBA00023242"/>
    </source>
</evidence>
<dbReference type="EC" id="3.1.13.4" evidence="9"/>
<dbReference type="SUPFAM" id="SSF54001">
    <property type="entry name" value="Cysteine proteinases"/>
    <property type="match status" value="1"/>
</dbReference>
<feature type="binding site" evidence="9">
    <location>
        <position position="1121"/>
    </location>
    <ligand>
        <name>a divalent metal cation</name>
        <dbReference type="ChEBI" id="CHEBI:60240"/>
        <note>catalytic</note>
    </ligand>
</feature>
<dbReference type="InterPro" id="IPR048841">
    <property type="entry name" value="PAN2_N"/>
</dbReference>
<dbReference type="InterPro" id="IPR013520">
    <property type="entry name" value="Ribonucl_H"/>
</dbReference>
<dbReference type="FunFam" id="3.30.420.10:FF:000011">
    <property type="entry name" value="PAN2-PAN3 deadenylation complex catalytic subunit PAN2"/>
    <property type="match status" value="1"/>
</dbReference>
<dbReference type="InterPro" id="IPR028881">
    <property type="entry name" value="PAN2_UCH_dom"/>
</dbReference>
<feature type="binding site" evidence="9">
    <location>
        <position position="962"/>
    </location>
    <ligand>
        <name>a divalent metal cation</name>
        <dbReference type="ChEBI" id="CHEBI:60240"/>
        <note>catalytic</note>
    </ligand>
</feature>
<comment type="function">
    <text evidence="9">Catalytic subunit of the poly(A)-nuclease (PAN) deadenylation complex, one of two cytoplasmic mRNA deadenylases involved in general and miRNA-mediated mRNA turnover. PAN specifically shortens poly(A) tails of RNA and the activity is stimulated by poly(A)-binding protein (PABP). PAN deadenylation is followed by rapid degradation of the shortened mRNA tails by the CCR4-NOT complex. Deadenylated mRNAs are then degraded by two alternative mechanisms, namely exosome-mediated 3'-5' exonucleolytic degradation, or deadenlyation-dependent mRNA decaping and subsequent 5'-3' exonucleolytic degradation by XRN1.</text>
</comment>
<comment type="caution">
    <text evidence="9">Lacks conserved residue(s) required for the propagation of feature annotation.</text>
</comment>
<evidence type="ECO:0000256" key="4">
    <source>
        <dbReference type="ARBA" id="ARBA00022722"/>
    </source>
</evidence>
<comment type="catalytic activity">
    <reaction evidence="1 9">
        <text>Exonucleolytic cleavage of poly(A) to 5'-AMP.</text>
        <dbReference type="EC" id="3.1.13.4"/>
    </reaction>
</comment>
<dbReference type="Pfam" id="PF20770">
    <property type="entry name" value="PAN2_N"/>
    <property type="match status" value="1"/>
</dbReference>
<keyword evidence="8 9" id="KW-0539">Nucleus</keyword>
<keyword evidence="4 9" id="KW-0540">Nuclease</keyword>
<dbReference type="Pfam" id="PF00929">
    <property type="entry name" value="RNase_T"/>
    <property type="match status" value="1"/>
</dbReference>
<dbReference type="GO" id="GO:0000932">
    <property type="term" value="C:P-body"/>
    <property type="evidence" value="ECO:0007669"/>
    <property type="project" value="UniProtKB-SubCell"/>
</dbReference>
<comment type="similarity">
    <text evidence="9">Belongs to the peptidase C19 family. PAN2 subfamily.</text>
</comment>
<dbReference type="GO" id="GO:0004535">
    <property type="term" value="F:poly(A)-specific ribonuclease activity"/>
    <property type="evidence" value="ECO:0007669"/>
    <property type="project" value="UniProtKB-UniRule"/>
</dbReference>
<dbReference type="InterPro" id="IPR036397">
    <property type="entry name" value="RNaseH_sf"/>
</dbReference>
<gene>
    <name evidence="9 11" type="primary">PAN2</name>
    <name evidence="11" type="ORF">CDAR_446891</name>
</gene>
<dbReference type="PANTHER" id="PTHR15728:SF0">
    <property type="entry name" value="PAN2-PAN3 DEADENYLATION COMPLEX CATALYTIC SUBUNIT PAN2"/>
    <property type="match status" value="1"/>
</dbReference>
<feature type="binding site" evidence="9">
    <location>
        <position position="1069"/>
    </location>
    <ligand>
        <name>a divalent metal cation</name>
        <dbReference type="ChEBI" id="CHEBI:60240"/>
        <note>catalytic</note>
    </ligand>
</feature>
<keyword evidence="3 9" id="KW-0507">mRNA processing</keyword>
<dbReference type="InterPro" id="IPR050785">
    <property type="entry name" value="PAN2-PAN3_catalytic_subunit"/>
</dbReference>
<dbReference type="EMBL" id="BPLQ01003504">
    <property type="protein sequence ID" value="GIY00969.1"/>
    <property type="molecule type" value="Genomic_DNA"/>
</dbReference>
<dbReference type="PANTHER" id="PTHR15728">
    <property type="entry name" value="DEADENYLATION COMPLEX CATALYTIC SUBUNIT PAN2"/>
    <property type="match status" value="1"/>
</dbReference>
<reference evidence="11 12" key="1">
    <citation type="submission" date="2021-06" db="EMBL/GenBank/DDBJ databases">
        <title>Caerostris darwini draft genome.</title>
        <authorList>
            <person name="Kono N."/>
            <person name="Arakawa K."/>
        </authorList>
    </citation>
    <scope>NUCLEOTIDE SEQUENCE [LARGE SCALE GENOMIC DNA]</scope>
</reference>
<dbReference type="SUPFAM" id="SSF50978">
    <property type="entry name" value="WD40 repeat-like"/>
    <property type="match status" value="1"/>
</dbReference>
<dbReference type="GO" id="GO:0003676">
    <property type="term" value="F:nucleic acid binding"/>
    <property type="evidence" value="ECO:0007669"/>
    <property type="project" value="InterPro"/>
</dbReference>
<comment type="domain">
    <text evidence="9">Contains a pseudo-UCH domain. This ubiquitin C-terminal hydrolase (UCH)-like or ubiquitin specific protease (USP)-like domain is predicted to be catalytically inactive because it lacks the active site catalytic triad characteristic of thiol proteases, with residues at the equivalent structural positions that are incompatible with catalysis, and it cannot bind ubiquitin. It functions as a structural scaffold for intra- and intermolecular interactions in the complex.</text>
</comment>
<sequence>MIWNEDSLVQQIDNNLHICIYFKMDFHIPDYSGPLEYSTGLQISNYNNGMALGQEYSLLQSILVDGGTHFGVSTVAFDNYEELLWMGNQGGHMTSYSTAELQKYTSFQIHVSNEVRAIVPHDVGVLSLTSNSLRMSARRGLPIFNHNSEQIQNMQCMVLTPTGTLLMGGHHKNLIELDLSTLEEINIVQVNTDNCAIIRKHPRFICCGDINGKVTLHDPSNLSVEKVIDCHSGMLSDFDVHGNQLVTCGFSTRHNELSVERFLKVYDLRMMKYIKAIPMMFPPLLLQFVPAYSSRLCVVSQTGQFQMVDTENTDQYAFYPHQIETGGADILTFDTSSSCQAFAFGDAAGYLHLFGASNEVQFNQFNRPTEFADSVETFQSIDINDELMPLSTIPFPHCEDKLVSDLPPEFCEVIYRPTPPIDAFILNSLKTVGSIAVAPNPGNRLRNQVPYQLNDMLLDSPVSRDNGPDLVPFRYLKQEIKYTKMGLDEIDFNRFNQTSFCGLEANLPNSYCNNMIQILYFVEPLRSALLSHLCQREFCLSCELGFLFHMLDTAEGLPCQAANFLRAFRTIPEASAHGLIINDLNESKKKENLPTLVQSWTRFMLQQLNGETADVNDHMSEENGTETTSVMTSLFGAKLFSCNSCRCRRETCQETTTLLTQLSYPAEKSATLLPFLDILQKSLSVKQQIPAWCENCKRFTIMNQTKFIKTLPDILVLNCGDKKQEIEFLKSQLQLCESNDGVTPLPNFSVIQKKQCRYGSLCKRTDCRFYHEHKNKNTQDSHQSCQSWMPSTFKIKLKGGEVTVEKSDSSKENKEQPDLIEENVETGEYELFAVVSVITDLQENGRDNIVSCVRVGPIGHMRHKGGAAYQWYLFNDFTIIPITNQEAYYLNHEWKLPCVLYYTRKDMNSRHNLEVMNPVGQQVFREDVSLAARSGQSHITFTPLTIEEEELPGGQLVAMDAEFVTLNQEEAEIRSDGTRSTIRPSQMSVARISCVRGDGPLEGVPFIDDYISTQEQVVDYLTKFSGIQPGDLDASISSKHLTTLKATYQKLRFLIDTGVTFVGHGLKNDFRVINLVVPPAQVLDTVYLFQLPNKRMVSLRFLAWHFLDLKIQAETHDSIEDAKTALQLYKKYLELKETGKLKEALKELYEVGRQIQWKVPGIDS</sequence>
<dbReference type="GO" id="GO:0031251">
    <property type="term" value="C:PAN complex"/>
    <property type="evidence" value="ECO:0007669"/>
    <property type="project" value="UniProtKB-UniRule"/>
</dbReference>